<name>A0A1Z5KQ04_FISSO</name>
<comment type="caution">
    <text evidence="2">The sequence shown here is derived from an EMBL/GenBank/DDBJ whole genome shotgun (WGS) entry which is preliminary data.</text>
</comment>
<gene>
    <name evidence="2" type="ORF">FisN_2Hu088</name>
</gene>
<evidence type="ECO:0000256" key="1">
    <source>
        <dbReference type="SAM" id="MobiDB-lite"/>
    </source>
</evidence>
<sequence>MVRDEAFGPDFSLLRVVLEQNRNLTVVDEADAIYGDELIDSLYGLNYFYQGSAELAIEPSPERSTLVATALAESASNNFQRSSLLLSDHVDVLCEIIWHADLDVRGREGPSPQPKQGNLSRRRSREQSPRTAKRVSRRE</sequence>
<dbReference type="AlphaFoldDB" id="A0A1Z5KQ04"/>
<accession>A0A1Z5KQ04</accession>
<protein>
    <submittedName>
        <fullName evidence="2">Uncharacterized protein</fullName>
    </submittedName>
</protein>
<dbReference type="Proteomes" id="UP000198406">
    <property type="component" value="Unassembled WGS sequence"/>
</dbReference>
<dbReference type="InParanoid" id="A0A1Z5KQ04"/>
<evidence type="ECO:0000313" key="3">
    <source>
        <dbReference type="Proteomes" id="UP000198406"/>
    </source>
</evidence>
<feature type="region of interest" description="Disordered" evidence="1">
    <location>
        <begin position="104"/>
        <end position="139"/>
    </location>
</feature>
<evidence type="ECO:0000313" key="2">
    <source>
        <dbReference type="EMBL" id="GAX28091.1"/>
    </source>
</evidence>
<keyword evidence="3" id="KW-1185">Reference proteome</keyword>
<dbReference type="EMBL" id="BDSP01000264">
    <property type="protein sequence ID" value="GAX28091.1"/>
    <property type="molecule type" value="Genomic_DNA"/>
</dbReference>
<reference evidence="2 3" key="1">
    <citation type="journal article" date="2015" name="Plant Cell">
        <title>Oil accumulation by the oleaginous diatom Fistulifera solaris as revealed by the genome and transcriptome.</title>
        <authorList>
            <person name="Tanaka T."/>
            <person name="Maeda Y."/>
            <person name="Veluchamy A."/>
            <person name="Tanaka M."/>
            <person name="Abida H."/>
            <person name="Marechal E."/>
            <person name="Bowler C."/>
            <person name="Muto M."/>
            <person name="Sunaga Y."/>
            <person name="Tanaka M."/>
            <person name="Yoshino T."/>
            <person name="Taniguchi T."/>
            <person name="Fukuda Y."/>
            <person name="Nemoto M."/>
            <person name="Matsumoto M."/>
            <person name="Wong P.S."/>
            <person name="Aburatani S."/>
            <person name="Fujibuchi W."/>
        </authorList>
    </citation>
    <scope>NUCLEOTIDE SEQUENCE [LARGE SCALE GENOMIC DNA]</scope>
    <source>
        <strain evidence="2 3">JPCC DA0580</strain>
    </source>
</reference>
<proteinExistence type="predicted"/>
<organism evidence="2 3">
    <name type="scientific">Fistulifera solaris</name>
    <name type="common">Oleaginous diatom</name>
    <dbReference type="NCBI Taxonomy" id="1519565"/>
    <lineage>
        <taxon>Eukaryota</taxon>
        <taxon>Sar</taxon>
        <taxon>Stramenopiles</taxon>
        <taxon>Ochrophyta</taxon>
        <taxon>Bacillariophyta</taxon>
        <taxon>Bacillariophyceae</taxon>
        <taxon>Bacillariophycidae</taxon>
        <taxon>Naviculales</taxon>
        <taxon>Naviculaceae</taxon>
        <taxon>Fistulifera</taxon>
    </lineage>
</organism>